<dbReference type="InterPro" id="IPR004302">
    <property type="entry name" value="Cellulose/chitin-bd_N"/>
</dbReference>
<evidence type="ECO:0000313" key="3">
    <source>
        <dbReference type="EMBL" id="KAI9561515.1"/>
    </source>
</evidence>
<reference evidence="3 4" key="1">
    <citation type="submission" date="2022-05" db="EMBL/GenBank/DDBJ databases">
        <title>A multi-omics perspective on studying reproductive biology in Daphnia sinensis.</title>
        <authorList>
            <person name="Jia J."/>
        </authorList>
    </citation>
    <scope>NUCLEOTIDE SEQUENCE [LARGE SCALE GENOMIC DNA]</scope>
    <source>
        <strain evidence="3 4">WSL</strain>
    </source>
</reference>
<sequence>MKERDCYSRVRILPVWVVLAILVGGLHNVAGHGRMLDPPSRSSMWRLGFQTPKNYDDNGLNCGGRSVQHNSINKGRCGECGDEWSLPRPRANDEGGLYGTGTIGQTYKTGSYVRVSVELTSSHLGYFEFRLCPKRSAEELVTQECLDNYLLRLSDGSTRYRVPDYTTSWHDMIVKLPDGLTCDHCVIQWYYTAGNSPGLCGDGTNSVDCYQESFVNCADVAIIA</sequence>
<keyword evidence="1" id="KW-1133">Transmembrane helix</keyword>
<dbReference type="PANTHER" id="PTHR21113:SF4">
    <property type="entry name" value="CHITIN-BINDING TYPE-4 DOMAIN-CONTAINING PROTEIN"/>
    <property type="match status" value="1"/>
</dbReference>
<proteinExistence type="predicted"/>
<keyword evidence="1" id="KW-0812">Transmembrane</keyword>
<dbReference type="PANTHER" id="PTHR21113">
    <property type="entry name" value="AGAP001705-PA"/>
    <property type="match status" value="1"/>
</dbReference>
<feature type="transmembrane region" description="Helical" evidence="1">
    <location>
        <begin position="12"/>
        <end position="30"/>
    </location>
</feature>
<gene>
    <name evidence="3" type="ORF">GHT06_012474</name>
</gene>
<dbReference type="Proteomes" id="UP000820818">
    <property type="component" value="Linkage Group LG3"/>
</dbReference>
<dbReference type="AlphaFoldDB" id="A0AAD5LGD3"/>
<organism evidence="3 4">
    <name type="scientific">Daphnia sinensis</name>
    <dbReference type="NCBI Taxonomy" id="1820382"/>
    <lineage>
        <taxon>Eukaryota</taxon>
        <taxon>Metazoa</taxon>
        <taxon>Ecdysozoa</taxon>
        <taxon>Arthropoda</taxon>
        <taxon>Crustacea</taxon>
        <taxon>Branchiopoda</taxon>
        <taxon>Diplostraca</taxon>
        <taxon>Cladocera</taxon>
        <taxon>Anomopoda</taxon>
        <taxon>Daphniidae</taxon>
        <taxon>Daphnia</taxon>
        <taxon>Daphnia similis group</taxon>
    </lineage>
</organism>
<feature type="domain" description="Chitin-binding type-4" evidence="2">
    <location>
        <begin position="32"/>
        <end position="220"/>
    </location>
</feature>
<accession>A0AAD5LGD3</accession>
<name>A0AAD5LGD3_9CRUS</name>
<evidence type="ECO:0000313" key="4">
    <source>
        <dbReference type="Proteomes" id="UP000820818"/>
    </source>
</evidence>
<keyword evidence="4" id="KW-1185">Reference proteome</keyword>
<evidence type="ECO:0000256" key="1">
    <source>
        <dbReference type="SAM" id="Phobius"/>
    </source>
</evidence>
<dbReference type="Pfam" id="PF03067">
    <property type="entry name" value="LPMO_10"/>
    <property type="match status" value="1"/>
</dbReference>
<dbReference type="EMBL" id="WJBH02000003">
    <property type="protein sequence ID" value="KAI9561515.1"/>
    <property type="molecule type" value="Genomic_DNA"/>
</dbReference>
<protein>
    <recommendedName>
        <fullName evidence="2">Chitin-binding type-4 domain-containing protein</fullName>
    </recommendedName>
</protein>
<evidence type="ECO:0000259" key="2">
    <source>
        <dbReference type="Pfam" id="PF03067"/>
    </source>
</evidence>
<comment type="caution">
    <text evidence="3">The sequence shown here is derived from an EMBL/GenBank/DDBJ whole genome shotgun (WGS) entry which is preliminary data.</text>
</comment>
<keyword evidence="1" id="KW-0472">Membrane</keyword>